<evidence type="ECO:0000256" key="6">
    <source>
        <dbReference type="SAM" id="Phobius"/>
    </source>
</evidence>
<evidence type="ECO:0000313" key="8">
    <source>
        <dbReference type="Proteomes" id="UP001375240"/>
    </source>
</evidence>
<dbReference type="GO" id="GO:0005783">
    <property type="term" value="C:endoplasmic reticulum"/>
    <property type="evidence" value="ECO:0007669"/>
    <property type="project" value="TreeGrafter"/>
</dbReference>
<feature type="compositionally biased region" description="Basic and acidic residues" evidence="5">
    <location>
        <begin position="351"/>
        <end position="361"/>
    </location>
</feature>
<feature type="compositionally biased region" description="Basic and acidic residues" evidence="5">
    <location>
        <begin position="268"/>
        <end position="277"/>
    </location>
</feature>
<dbReference type="InterPro" id="IPR004776">
    <property type="entry name" value="Mem_transp_PIN-like"/>
</dbReference>
<keyword evidence="8" id="KW-1185">Reference proteome</keyword>
<feature type="transmembrane region" description="Helical" evidence="6">
    <location>
        <begin position="657"/>
        <end position="679"/>
    </location>
</feature>
<organism evidence="7 8">
    <name type="scientific">Orbilia brochopaga</name>
    <dbReference type="NCBI Taxonomy" id="3140254"/>
    <lineage>
        <taxon>Eukaryota</taxon>
        <taxon>Fungi</taxon>
        <taxon>Dikarya</taxon>
        <taxon>Ascomycota</taxon>
        <taxon>Pezizomycotina</taxon>
        <taxon>Orbiliomycetes</taxon>
        <taxon>Orbiliales</taxon>
        <taxon>Orbiliaceae</taxon>
        <taxon>Orbilia</taxon>
    </lineage>
</organism>
<keyword evidence="3 6" id="KW-1133">Transmembrane helix</keyword>
<feature type="compositionally biased region" description="Acidic residues" evidence="5">
    <location>
        <begin position="289"/>
        <end position="299"/>
    </location>
</feature>
<reference evidence="7 8" key="1">
    <citation type="submission" date="2019-10" db="EMBL/GenBank/DDBJ databases">
        <authorList>
            <person name="Palmer J.M."/>
        </authorList>
    </citation>
    <scope>NUCLEOTIDE SEQUENCE [LARGE SCALE GENOMIC DNA]</scope>
    <source>
        <strain evidence="7 8">TWF696</strain>
    </source>
</reference>
<proteinExistence type="predicted"/>
<dbReference type="GO" id="GO:0016020">
    <property type="term" value="C:membrane"/>
    <property type="evidence" value="ECO:0007669"/>
    <property type="project" value="UniProtKB-SubCell"/>
</dbReference>
<dbReference type="GO" id="GO:0055085">
    <property type="term" value="P:transmembrane transport"/>
    <property type="evidence" value="ECO:0007669"/>
    <property type="project" value="InterPro"/>
</dbReference>
<dbReference type="Pfam" id="PF03547">
    <property type="entry name" value="Mem_trans"/>
    <property type="match status" value="1"/>
</dbReference>
<comment type="caution">
    <text evidence="7">The sequence shown here is derived from an EMBL/GenBank/DDBJ whole genome shotgun (WGS) entry which is preliminary data.</text>
</comment>
<dbReference type="Proteomes" id="UP001375240">
    <property type="component" value="Unassembled WGS sequence"/>
</dbReference>
<dbReference type="PANTHER" id="PTHR31794">
    <property type="entry name" value="AUXIN EFFLUX TRANSPORTER FAMILY PROTEIN (EUROFUNG)"/>
    <property type="match status" value="1"/>
</dbReference>
<feature type="transmembrane region" description="Helical" evidence="6">
    <location>
        <begin position="129"/>
        <end position="150"/>
    </location>
</feature>
<protein>
    <recommendedName>
        <fullName evidence="9">Auxin efflux carrier</fullName>
    </recommendedName>
</protein>
<feature type="transmembrane region" description="Helical" evidence="6">
    <location>
        <begin position="614"/>
        <end position="636"/>
    </location>
</feature>
<dbReference type="AlphaFoldDB" id="A0AAV9V2N2"/>
<feature type="region of interest" description="Disordered" evidence="5">
    <location>
        <begin position="241"/>
        <end position="377"/>
    </location>
</feature>
<accession>A0AAV9V2N2</accession>
<evidence type="ECO:0000256" key="5">
    <source>
        <dbReference type="SAM" id="MobiDB-lite"/>
    </source>
</evidence>
<evidence type="ECO:0000256" key="1">
    <source>
        <dbReference type="ARBA" id="ARBA00004141"/>
    </source>
</evidence>
<keyword evidence="4 6" id="KW-0472">Membrane</keyword>
<name>A0AAV9V2N2_9PEZI</name>
<feature type="compositionally biased region" description="Basic and acidic residues" evidence="5">
    <location>
        <begin position="301"/>
        <end position="312"/>
    </location>
</feature>
<feature type="transmembrane region" description="Helical" evidence="6">
    <location>
        <begin position="98"/>
        <end position="117"/>
    </location>
</feature>
<feature type="transmembrane region" description="Helical" evidence="6">
    <location>
        <begin position="64"/>
        <end position="86"/>
    </location>
</feature>
<feature type="region of interest" description="Disordered" evidence="5">
    <location>
        <begin position="389"/>
        <end position="422"/>
    </location>
</feature>
<feature type="compositionally biased region" description="Low complexity" evidence="5">
    <location>
        <begin position="391"/>
        <end position="416"/>
    </location>
</feature>
<feature type="transmembrane region" description="Helical" evidence="6">
    <location>
        <begin position="585"/>
        <end position="608"/>
    </location>
</feature>
<dbReference type="PANTHER" id="PTHR31794:SF2">
    <property type="entry name" value="AUXIN EFFLUX TRANSPORTER FAMILY PROTEIN (EUROFUNG)"/>
    <property type="match status" value="1"/>
</dbReference>
<sequence>MAAFQTPTAFRLRDAAVALAATDASAFNSTDFLVQTLTTTAAATVDVLKNKQPPHSQHPPLANLILLVFEAVLEVVCISLPGYIIARQGMFDVGNQKFVANLNVSLFTPCLIFTKLASQLTVDKLAELAIIPAIFVIMTAVSYLGSVLVARAFGFRRRARNFVIAMGVFGNSNSLPISLVMSLAFTLKGLHWDKLPGDYDNDVAARGILYLLIFQQLGQLVRWSWGYHILLAPANTYTVEEGGTMGSDEDADHEPNGDIPNGRPTGRFLDDLDRYTDDPAPIISRTESIDSESEWDSDVETGTRRRPTDPFRRPTFSEYEGLSSPAGERPPYIIGRPITGMTRRNSSNIRSHPDRLTRPSPEDLPEPQLQPQQPPARLDSVEEALGYHTEGSAGRSSTAVSVSASAASSPMASRPDSPTRARLAHRNSKVITSFPEPDEAALISPSSSKTNLLKNVPVVRRKMSRSLAEATKHLPKAPAWSRKPVGFVRRFLLGLWSFMNPPLWAMLAALLVASVPALQKVFFTPGTFIESSVTRAVKQSGNVAVPLILVVLGANLAGNTSSRPASFSAAAAHHHKATARHERKVLIAALVSRMVVPTLVMAPLLALAAKFLPISLLGDPIFVIVCFLLVGAPSALQLSQICQLNGVYEDVMARILFWSYVVVILPSTLILVICGLEVLEWANA</sequence>
<evidence type="ECO:0008006" key="9">
    <source>
        <dbReference type="Google" id="ProtNLM"/>
    </source>
</evidence>
<evidence type="ECO:0000313" key="7">
    <source>
        <dbReference type="EMBL" id="KAK6353004.1"/>
    </source>
</evidence>
<dbReference type="EMBL" id="JAVHNQ010000003">
    <property type="protein sequence ID" value="KAK6353004.1"/>
    <property type="molecule type" value="Genomic_DNA"/>
</dbReference>
<comment type="subcellular location">
    <subcellularLocation>
        <location evidence="1">Membrane</location>
        <topology evidence="1">Multi-pass membrane protein</topology>
    </subcellularLocation>
</comment>
<evidence type="ECO:0000256" key="2">
    <source>
        <dbReference type="ARBA" id="ARBA00022692"/>
    </source>
</evidence>
<gene>
    <name evidence="7" type="ORF">TWF696_004992</name>
</gene>
<evidence type="ECO:0000256" key="3">
    <source>
        <dbReference type="ARBA" id="ARBA00022989"/>
    </source>
</evidence>
<feature type="transmembrane region" description="Helical" evidence="6">
    <location>
        <begin position="162"/>
        <end position="187"/>
    </location>
</feature>
<keyword evidence="2 6" id="KW-0812">Transmembrane</keyword>
<feature type="transmembrane region" description="Helical" evidence="6">
    <location>
        <begin position="491"/>
        <end position="519"/>
    </location>
</feature>
<evidence type="ECO:0000256" key="4">
    <source>
        <dbReference type="ARBA" id="ARBA00023136"/>
    </source>
</evidence>